<evidence type="ECO:0000313" key="3">
    <source>
        <dbReference type="Proteomes" id="UP000625711"/>
    </source>
</evidence>
<proteinExistence type="predicted"/>
<feature type="compositionally biased region" description="Polar residues" evidence="1">
    <location>
        <begin position="231"/>
        <end position="251"/>
    </location>
</feature>
<accession>A0A834II50</accession>
<organism evidence="2 3">
    <name type="scientific">Rhynchophorus ferrugineus</name>
    <name type="common">Red palm weevil</name>
    <name type="synonym">Curculio ferrugineus</name>
    <dbReference type="NCBI Taxonomy" id="354439"/>
    <lineage>
        <taxon>Eukaryota</taxon>
        <taxon>Metazoa</taxon>
        <taxon>Ecdysozoa</taxon>
        <taxon>Arthropoda</taxon>
        <taxon>Hexapoda</taxon>
        <taxon>Insecta</taxon>
        <taxon>Pterygota</taxon>
        <taxon>Neoptera</taxon>
        <taxon>Endopterygota</taxon>
        <taxon>Coleoptera</taxon>
        <taxon>Polyphaga</taxon>
        <taxon>Cucujiformia</taxon>
        <taxon>Curculionidae</taxon>
        <taxon>Dryophthorinae</taxon>
        <taxon>Rhynchophorus</taxon>
    </lineage>
</organism>
<name>A0A834II50_RHYFE</name>
<gene>
    <name evidence="2" type="ORF">GWI33_007001</name>
</gene>
<dbReference type="AlphaFoldDB" id="A0A834II50"/>
<evidence type="ECO:0000256" key="1">
    <source>
        <dbReference type="SAM" id="MobiDB-lite"/>
    </source>
</evidence>
<protein>
    <submittedName>
        <fullName evidence="2">Uncharacterized protein</fullName>
    </submittedName>
</protein>
<keyword evidence="3" id="KW-1185">Reference proteome</keyword>
<reference evidence="2" key="1">
    <citation type="submission" date="2020-08" db="EMBL/GenBank/DDBJ databases">
        <title>Genome sequencing and assembly of the red palm weevil Rhynchophorus ferrugineus.</title>
        <authorList>
            <person name="Dias G.B."/>
            <person name="Bergman C.M."/>
            <person name="Manee M."/>
        </authorList>
    </citation>
    <scope>NUCLEOTIDE SEQUENCE</scope>
    <source>
        <strain evidence="2">AA-2017</strain>
        <tissue evidence="2">Whole larva</tissue>
    </source>
</reference>
<sequence length="334" mass="37895">MFPIKNISTHSKTLLNRDSKLFQKLTEEGLSTTAVVEDDDSDMYMEPLEEDHKAAPSSFQGDIGNWYPSFSRSFDTYNHQPSGHSRPFFYSTYQQQEGAYSQRNEPPFQQNVAYNQEAKLSGYKGFKPKEETASVPSSDKSASILGDGNFGVIQGGTFYAEKSNYDSESDFDDFSSYFRNGHGRPSYFYPNNPRPGQHAQFENFKDFADINTPSDRQYSQYVVVYTNKNGTRTSTVTKPETPSESARPSESNEPEFNKNRPRNILESLAMLESVDSMKRLTEPSYDQGDVIDISPEKKMSKSKTKLSKLLPEKKHKAKLLQKEKDMGEPLLALS</sequence>
<dbReference type="OrthoDB" id="6425203at2759"/>
<comment type="caution">
    <text evidence="2">The sequence shown here is derived from an EMBL/GenBank/DDBJ whole genome shotgun (WGS) entry which is preliminary data.</text>
</comment>
<feature type="region of interest" description="Disordered" evidence="1">
    <location>
        <begin position="231"/>
        <end position="262"/>
    </location>
</feature>
<evidence type="ECO:0000313" key="2">
    <source>
        <dbReference type="EMBL" id="KAF7279606.1"/>
    </source>
</evidence>
<dbReference type="Proteomes" id="UP000625711">
    <property type="component" value="Unassembled WGS sequence"/>
</dbReference>
<feature type="region of interest" description="Disordered" evidence="1">
    <location>
        <begin position="278"/>
        <end position="334"/>
    </location>
</feature>
<dbReference type="EMBL" id="JAACXV010000354">
    <property type="protein sequence ID" value="KAF7279606.1"/>
    <property type="molecule type" value="Genomic_DNA"/>
</dbReference>